<evidence type="ECO:0000313" key="2">
    <source>
        <dbReference type="EMBL" id="SDQ63026.1"/>
    </source>
</evidence>
<organism evidence="2 3">
    <name type="scientific">Tsukamurella pulmonis</name>
    <dbReference type="NCBI Taxonomy" id="47312"/>
    <lineage>
        <taxon>Bacteria</taxon>
        <taxon>Bacillati</taxon>
        <taxon>Actinomycetota</taxon>
        <taxon>Actinomycetes</taxon>
        <taxon>Mycobacteriales</taxon>
        <taxon>Tsukamurellaceae</taxon>
        <taxon>Tsukamurella</taxon>
    </lineage>
</organism>
<evidence type="ECO:0000256" key="1">
    <source>
        <dbReference type="SAM" id="SignalP"/>
    </source>
</evidence>
<dbReference type="STRING" id="47312.SAMN04489765_1185"/>
<proteinExistence type="predicted"/>
<gene>
    <name evidence="2" type="ORF">SAMN04489765_1185</name>
</gene>
<sequence>MTVRLWVARTVSAGLLAAAVATPLAAVATAAPTPAPGAPGAAAPSAPSTSAARAAYDQWYANRAPRLKATRATVEFTKNPQWNWAGIGPVIDAEQNAIATELRTLPGTINRAASHPRLANALRAYQARLTEYSRALNADRAARGTERATWTRSNPAYDRVTDASNALHAICRTL</sequence>
<dbReference type="Proteomes" id="UP000183053">
    <property type="component" value="Unassembled WGS sequence"/>
</dbReference>
<reference evidence="3" key="1">
    <citation type="submission" date="2016-10" db="EMBL/GenBank/DDBJ databases">
        <authorList>
            <person name="Varghese N."/>
            <person name="Submissions S."/>
        </authorList>
    </citation>
    <scope>NUCLEOTIDE SEQUENCE [LARGE SCALE GENOMIC DNA]</scope>
    <source>
        <strain evidence="3">DSM 44142</strain>
    </source>
</reference>
<evidence type="ECO:0000313" key="3">
    <source>
        <dbReference type="Proteomes" id="UP000183053"/>
    </source>
</evidence>
<dbReference type="OrthoDB" id="4775406at2"/>
<feature type="chain" id="PRO_5010230855" evidence="1">
    <location>
        <begin position="31"/>
        <end position="174"/>
    </location>
</feature>
<dbReference type="RefSeq" id="WP_068566737.1">
    <property type="nucleotide sequence ID" value="NZ_AP025457.1"/>
</dbReference>
<name>A0A1H1CH61_9ACTN</name>
<accession>A0A1H1CH61</accession>
<feature type="signal peptide" evidence="1">
    <location>
        <begin position="1"/>
        <end position="30"/>
    </location>
</feature>
<keyword evidence="1" id="KW-0732">Signal</keyword>
<keyword evidence="3" id="KW-1185">Reference proteome</keyword>
<protein>
    <submittedName>
        <fullName evidence="2">Uncharacterized protein</fullName>
    </submittedName>
</protein>
<dbReference type="EMBL" id="FNLF01000002">
    <property type="protein sequence ID" value="SDQ63026.1"/>
    <property type="molecule type" value="Genomic_DNA"/>
</dbReference>
<dbReference type="AlphaFoldDB" id="A0A1H1CH61"/>